<name>A0ABS9VHE9_9BACT</name>
<dbReference type="EMBL" id="JAKZGO010000036">
    <property type="protein sequence ID" value="MCH7415866.1"/>
    <property type="molecule type" value="Genomic_DNA"/>
</dbReference>
<reference evidence="1" key="1">
    <citation type="submission" date="2022-03" db="EMBL/GenBank/DDBJ databases">
        <title>De novo assembled genomes of Belliella spp. (Cyclobacteriaceae) strains.</title>
        <authorList>
            <person name="Szabo A."/>
            <person name="Korponai K."/>
            <person name="Felfoldi T."/>
        </authorList>
    </citation>
    <scope>NUCLEOTIDE SEQUENCE</scope>
    <source>
        <strain evidence="1">DSM 111903</strain>
    </source>
</reference>
<proteinExistence type="predicted"/>
<gene>
    <name evidence="1" type="ORF">MM213_20365</name>
</gene>
<evidence type="ECO:0000313" key="1">
    <source>
        <dbReference type="EMBL" id="MCH7415866.1"/>
    </source>
</evidence>
<sequence length="97" mass="11330">MVRLTVVNITGILTLDYINLHLTGWSTSSEKSGQHHRNRWSRWFGIYSQDLQILELEKNQLTISTVNILSQYITSIEKAIDASEKNVVYFTKRRFGR</sequence>
<comment type="caution">
    <text evidence="1">The sequence shown here is derived from an EMBL/GenBank/DDBJ whole genome shotgun (WGS) entry which is preliminary data.</text>
</comment>
<evidence type="ECO:0000313" key="2">
    <source>
        <dbReference type="Proteomes" id="UP001165430"/>
    </source>
</evidence>
<dbReference type="RefSeq" id="WP_241414726.1">
    <property type="nucleotide sequence ID" value="NZ_JAKZGO010000036.1"/>
</dbReference>
<protein>
    <submittedName>
        <fullName evidence="1">Uncharacterized protein</fullName>
    </submittedName>
</protein>
<organism evidence="1 2">
    <name type="scientific">Belliella alkalica</name>
    <dbReference type="NCBI Taxonomy" id="1730871"/>
    <lineage>
        <taxon>Bacteria</taxon>
        <taxon>Pseudomonadati</taxon>
        <taxon>Bacteroidota</taxon>
        <taxon>Cytophagia</taxon>
        <taxon>Cytophagales</taxon>
        <taxon>Cyclobacteriaceae</taxon>
        <taxon>Belliella</taxon>
    </lineage>
</organism>
<dbReference type="Proteomes" id="UP001165430">
    <property type="component" value="Unassembled WGS sequence"/>
</dbReference>
<keyword evidence="2" id="KW-1185">Reference proteome</keyword>
<accession>A0ABS9VHE9</accession>